<dbReference type="InterPro" id="IPR032466">
    <property type="entry name" value="Metal_Hydrolase"/>
</dbReference>
<organism evidence="2 3">
    <name type="scientific">Flavobacterium columnare</name>
    <dbReference type="NCBI Taxonomy" id="996"/>
    <lineage>
        <taxon>Bacteria</taxon>
        <taxon>Pseudomonadati</taxon>
        <taxon>Bacteroidota</taxon>
        <taxon>Flavobacteriia</taxon>
        <taxon>Flavobacteriales</taxon>
        <taxon>Flavobacteriaceae</taxon>
        <taxon>Flavobacterium</taxon>
    </lineage>
</organism>
<dbReference type="Proteomes" id="UP000198034">
    <property type="component" value="Unassembled WGS sequence"/>
</dbReference>
<dbReference type="InterPro" id="IPR011059">
    <property type="entry name" value="Metal-dep_hydrolase_composite"/>
</dbReference>
<evidence type="ECO:0000313" key="3">
    <source>
        <dbReference type="Proteomes" id="UP000198034"/>
    </source>
</evidence>
<keyword evidence="2" id="KW-0378">Hydrolase</keyword>
<name>A0A2D0AHP9_9FLAO</name>
<feature type="domain" description="Amidohydrolase-related" evidence="1">
    <location>
        <begin position="334"/>
        <end position="422"/>
    </location>
</feature>
<dbReference type="EMBL" id="MTCY01000031">
    <property type="protein sequence ID" value="OWP76079.1"/>
    <property type="molecule type" value="Genomic_DNA"/>
</dbReference>
<feature type="domain" description="Amidohydrolase-related" evidence="1">
    <location>
        <begin position="854"/>
        <end position="945"/>
    </location>
</feature>
<sequence length="1001" mass="113278">MKKIVTFLFLNLTFLNNINSQEYFPNNESVKTNISNYTAFINAKIYVTPSQIIEKGALLIKEGKIIEVGQNLIIPKNTITVDLNGKTIYPSFIDLYTNFGVETIKYTNANRTNNPLYDTKRKGYYWNEHIKSEKNVFEVYKYDSQKAEEFLKAGFGVLGTHIPDGIARGTGALIFLNNENETNNFLEKSATNHFSLTRSSSSNQAYPSSLMGILALLKQMYHDASWYQKGNSEYKDASLQALIQNQKLVQIFDSEDKLNTLRVAKIGKQFGVNYIFKGSGNEFERIEDIKKIQSKLIIPINFPEVYDVSDPYIANQMELADLRFWNQAPLNPKILADNGIVFALTTDKLKKIDDFKTNLLKAIAYGFSKKTALEALTTVPADLLGKSNEIGSLKAGAYANFLITSGDIFDPKTTLFENWVNGKKNIINDLEAKDPRGNYYVTFKNENYNMKIEGEINAPKIEIKNTDNKKINAKLTVSNNWMNILLQTADTTKTEFNRLTGFISDTKKIIGKVVTADGLESTWEATQTDKFIPNNQELEDKKLNKIFPVTFPNLPYGNIEKPHVKSILFKNATVWTNEKEGILTETDVLVKNGKIAAIGKNIKEDIIENIDAKGKHLTSGIIDEHSHIAISSGVNEGGHNSSAEVTIEDVVNSDDVNIYRNLAGGVTTSQLLHGSANPIGGRSAIVRWKWGLSPDEMIFQNSPQFIKFALGENVKQSNWGISDPTRFPQTRMGVEQVFIDYFTRALEYDKNWKQFNAQGKSGIMKQPRVDIELQTIAEIINRKRFISCHSYVQSEILSLMRIAEKFNFKVNTFTHILEGYKVANEMKEHGVGASTFSDWWAYKYEVNDAIPYNASILHKKGILVAINSDDAEMSRRLNQEAAKIVKYGGVSEEEAWKMVTLNPAKLLHLDHKIGSIKIGKDADLVLWDDNPLSVYAKVDKTMIEGVVYYDKVLDEKHRKSIQLEKKELINQMLQEKNQGAITRPATKTEKKHYHCDTMENY</sequence>
<dbReference type="AlphaFoldDB" id="A0A2D0AHP9"/>
<dbReference type="InterPro" id="IPR006680">
    <property type="entry name" value="Amidohydro-rel"/>
</dbReference>
<proteinExistence type="predicted"/>
<dbReference type="PANTHER" id="PTHR43135">
    <property type="entry name" value="ALPHA-D-RIBOSE 1-METHYLPHOSPHONATE 5-TRIPHOSPHATE DIPHOSPHATASE"/>
    <property type="match status" value="1"/>
</dbReference>
<reference evidence="2 3" key="1">
    <citation type="journal article" date="2017" name="Infect. Genet. Evol.">
        <title>Comparative genome analysis of fish pathogen Flavobacterium columnare reveals extensive sequence diversity within the species.</title>
        <authorList>
            <person name="Kayansamruaj P."/>
            <person name="Dong H.T."/>
            <person name="Hirono I."/>
            <person name="Kondo H."/>
            <person name="Senapin S."/>
            <person name="Rodkhum C."/>
        </authorList>
    </citation>
    <scope>NUCLEOTIDE SEQUENCE [LARGE SCALE GENOMIC DNA]</scope>
    <source>
        <strain evidence="2 3">1214</strain>
    </source>
</reference>
<dbReference type="CDD" id="cd01309">
    <property type="entry name" value="Met_dep_hydrolase_C"/>
    <property type="match status" value="1"/>
</dbReference>
<protein>
    <submittedName>
        <fullName evidence="2">Amidohydrolase</fullName>
    </submittedName>
</protein>
<dbReference type="GO" id="GO:0016810">
    <property type="term" value="F:hydrolase activity, acting on carbon-nitrogen (but not peptide) bonds"/>
    <property type="evidence" value="ECO:0007669"/>
    <property type="project" value="InterPro"/>
</dbReference>
<evidence type="ECO:0000313" key="2">
    <source>
        <dbReference type="EMBL" id="OWP76079.1"/>
    </source>
</evidence>
<dbReference type="SUPFAM" id="SSF51556">
    <property type="entry name" value="Metallo-dependent hydrolases"/>
    <property type="match status" value="1"/>
</dbReference>
<evidence type="ECO:0000259" key="1">
    <source>
        <dbReference type="Pfam" id="PF01979"/>
    </source>
</evidence>
<dbReference type="Pfam" id="PF01979">
    <property type="entry name" value="Amidohydro_1"/>
    <property type="match status" value="2"/>
</dbReference>
<dbReference type="InterPro" id="IPR051781">
    <property type="entry name" value="Metallo-dep_Hydrolase"/>
</dbReference>
<dbReference type="PANTHER" id="PTHR43135:SF3">
    <property type="entry name" value="ALPHA-D-RIBOSE 1-METHYLPHOSPHONATE 5-TRIPHOSPHATE DIPHOSPHATASE"/>
    <property type="match status" value="1"/>
</dbReference>
<accession>A0A2D0AHP9</accession>
<dbReference type="Gene3D" id="3.20.20.140">
    <property type="entry name" value="Metal-dependent hydrolases"/>
    <property type="match status" value="2"/>
</dbReference>
<gene>
    <name evidence="2" type="ORF">BWK62_10490</name>
</gene>
<comment type="caution">
    <text evidence="2">The sequence shown here is derived from an EMBL/GenBank/DDBJ whole genome shotgun (WGS) entry which is preliminary data.</text>
</comment>
<dbReference type="SUPFAM" id="SSF51338">
    <property type="entry name" value="Composite domain of metallo-dependent hydrolases"/>
    <property type="match status" value="2"/>
</dbReference>